<sequence length="35" mass="4091">MTTQVMQWNRHFPHLVAFFGGAAVPWIECYLLIGR</sequence>
<organism evidence="2 3">
    <name type="scientific">Cupriavidus taiwanensis</name>
    <dbReference type="NCBI Taxonomy" id="164546"/>
    <lineage>
        <taxon>Bacteria</taxon>
        <taxon>Pseudomonadati</taxon>
        <taxon>Pseudomonadota</taxon>
        <taxon>Betaproteobacteria</taxon>
        <taxon>Burkholderiales</taxon>
        <taxon>Burkholderiaceae</taxon>
        <taxon>Cupriavidus</taxon>
    </lineage>
</organism>
<keyword evidence="1" id="KW-0812">Transmembrane</keyword>
<dbReference type="AlphaFoldDB" id="A0A9Q7V1W1"/>
<evidence type="ECO:0000256" key="1">
    <source>
        <dbReference type="SAM" id="Phobius"/>
    </source>
</evidence>
<gene>
    <name evidence="2" type="ORF">CBM2636_MP20850</name>
</gene>
<geneLocation type="plasmid" evidence="3">
    <name>cbm2636_mp</name>
</geneLocation>
<reference evidence="2 3" key="1">
    <citation type="submission" date="2018-01" db="EMBL/GenBank/DDBJ databases">
        <authorList>
            <person name="Clerissi C."/>
        </authorList>
    </citation>
    <scope>NUCLEOTIDE SEQUENCE [LARGE SCALE GENOMIC DNA]</scope>
    <source>
        <strain evidence="2">Cupriavidus taiwanensis SWF 66322</strain>
        <plasmid evidence="3">cbm2636_mp</plasmid>
    </source>
</reference>
<dbReference type="Proteomes" id="UP000254259">
    <property type="component" value="Plasmid CBM2636_mp"/>
</dbReference>
<evidence type="ECO:0000313" key="3">
    <source>
        <dbReference type="Proteomes" id="UP000254259"/>
    </source>
</evidence>
<keyword evidence="1" id="KW-1133">Transmembrane helix</keyword>
<dbReference type="EMBL" id="LT984814">
    <property type="protein sequence ID" value="SPD68000.1"/>
    <property type="molecule type" value="Genomic_DNA"/>
</dbReference>
<feature type="transmembrane region" description="Helical" evidence="1">
    <location>
        <begin position="12"/>
        <end position="33"/>
    </location>
</feature>
<evidence type="ECO:0000313" key="2">
    <source>
        <dbReference type="EMBL" id="SPD68000.1"/>
    </source>
</evidence>
<keyword evidence="2" id="KW-0614">Plasmid</keyword>
<protein>
    <submittedName>
        <fullName evidence="2">Uncharacterized membrane protein ArfB</fullName>
    </submittedName>
</protein>
<accession>A0A9Q7V1W1</accession>
<name>A0A9Q7V1W1_9BURK</name>
<keyword evidence="1" id="KW-0472">Membrane</keyword>
<proteinExistence type="predicted"/>